<keyword evidence="4" id="KW-0539">Nucleus</keyword>
<dbReference type="InterPro" id="IPR007125">
    <property type="entry name" value="H2A/H2B/H3"/>
</dbReference>
<dbReference type="PANTHER" id="PTHR45810:SF1">
    <property type="entry name" value="HISTONE H3-LIKE CENTROMERIC PROTEIN A"/>
    <property type="match status" value="1"/>
</dbReference>
<dbReference type="Proteomes" id="UP001152797">
    <property type="component" value="Unassembled WGS sequence"/>
</dbReference>
<dbReference type="GO" id="GO:0046982">
    <property type="term" value="F:protein heterodimerization activity"/>
    <property type="evidence" value="ECO:0007669"/>
    <property type="project" value="InterPro"/>
</dbReference>
<evidence type="ECO:0000256" key="5">
    <source>
        <dbReference type="SAM" id="MobiDB-lite"/>
    </source>
</evidence>
<evidence type="ECO:0000256" key="1">
    <source>
        <dbReference type="ARBA" id="ARBA00004123"/>
    </source>
</evidence>
<dbReference type="Gene3D" id="1.10.20.10">
    <property type="entry name" value="Histone, subunit A"/>
    <property type="match status" value="1"/>
</dbReference>
<evidence type="ECO:0000256" key="3">
    <source>
        <dbReference type="ARBA" id="ARBA00023125"/>
    </source>
</evidence>
<name>A0A9P1GLR0_9DINO</name>
<reference evidence="7" key="1">
    <citation type="submission" date="2022-10" db="EMBL/GenBank/DDBJ databases">
        <authorList>
            <person name="Chen Y."/>
            <person name="Dougan E. K."/>
            <person name="Chan C."/>
            <person name="Rhodes N."/>
            <person name="Thang M."/>
        </authorList>
    </citation>
    <scope>NUCLEOTIDE SEQUENCE</scope>
</reference>
<feature type="region of interest" description="Disordered" evidence="5">
    <location>
        <begin position="113"/>
        <end position="164"/>
    </location>
</feature>
<dbReference type="EMBL" id="CAMXCT030006567">
    <property type="protein sequence ID" value="CAL4803434.1"/>
    <property type="molecule type" value="Genomic_DNA"/>
</dbReference>
<organism evidence="7">
    <name type="scientific">Cladocopium goreaui</name>
    <dbReference type="NCBI Taxonomy" id="2562237"/>
    <lineage>
        <taxon>Eukaryota</taxon>
        <taxon>Sar</taxon>
        <taxon>Alveolata</taxon>
        <taxon>Dinophyceae</taxon>
        <taxon>Suessiales</taxon>
        <taxon>Symbiodiniaceae</taxon>
        <taxon>Cladocopium</taxon>
    </lineage>
</organism>
<dbReference type="GO" id="GO:0000786">
    <property type="term" value="C:nucleosome"/>
    <property type="evidence" value="ECO:0007669"/>
    <property type="project" value="InterPro"/>
</dbReference>
<feature type="compositionally biased region" description="Basic and acidic residues" evidence="5">
    <location>
        <begin position="113"/>
        <end position="122"/>
    </location>
</feature>
<evidence type="ECO:0000313" key="8">
    <source>
        <dbReference type="EMBL" id="CAL1169497.1"/>
    </source>
</evidence>
<dbReference type="InterPro" id="IPR000164">
    <property type="entry name" value="Histone_H3/CENP-A"/>
</dbReference>
<dbReference type="EMBL" id="CAMXCT010006567">
    <property type="protein sequence ID" value="CAI4016122.1"/>
    <property type="molecule type" value="Genomic_DNA"/>
</dbReference>
<evidence type="ECO:0000256" key="2">
    <source>
        <dbReference type="ARBA" id="ARBA00010343"/>
    </source>
</evidence>
<dbReference type="PANTHER" id="PTHR45810">
    <property type="entry name" value="HISTONE H3.2"/>
    <property type="match status" value="1"/>
</dbReference>
<dbReference type="InterPro" id="IPR009072">
    <property type="entry name" value="Histone-fold"/>
</dbReference>
<dbReference type="GO" id="GO:0030527">
    <property type="term" value="F:structural constituent of chromatin"/>
    <property type="evidence" value="ECO:0007669"/>
    <property type="project" value="InterPro"/>
</dbReference>
<evidence type="ECO:0000313" key="10">
    <source>
        <dbReference type="Proteomes" id="UP001152797"/>
    </source>
</evidence>
<feature type="domain" description="Core Histone H2A/H2B/H3" evidence="6">
    <location>
        <begin position="167"/>
        <end position="267"/>
    </location>
</feature>
<sequence>MSPREFAKVSTPHVGRDDLRWKALLIAILLVQREGTRSGSTGCEDSTDTSTSTALWRLAGTGARVLSRTCSVAGGSYAPRAESVNMASLFVAGVTWPKLYVFSRHYGDRGMLEPEREARVPAESRTPGKKRKGEEDEEGDGVLRSPELRSPELQPGSKRFQDKAYQQRRLAEIIKYQNTTETLIPKASFQRLVKEILTDLQAQMRQPDRDLLEMEDHPFLRMEIQALYALQEAAEQYLVGLMEDGYLCSVHGKRVTLMEKDLHLVNKLRVRKLTKVVKTAAKPDGAEERRAAQRAQRADRAAGAEEADIS</sequence>
<dbReference type="GO" id="GO:0005634">
    <property type="term" value="C:nucleus"/>
    <property type="evidence" value="ECO:0007669"/>
    <property type="project" value="UniProtKB-SubCell"/>
</dbReference>
<dbReference type="CDD" id="cd22911">
    <property type="entry name" value="HFD_H3"/>
    <property type="match status" value="1"/>
</dbReference>
<comment type="subcellular location">
    <subcellularLocation>
        <location evidence="1">Nucleus</location>
    </subcellularLocation>
</comment>
<dbReference type="GO" id="GO:0003677">
    <property type="term" value="F:DNA binding"/>
    <property type="evidence" value="ECO:0007669"/>
    <property type="project" value="UniProtKB-KW"/>
</dbReference>
<comment type="similarity">
    <text evidence="2">Belongs to the histone H3 family.</text>
</comment>
<dbReference type="OrthoDB" id="428318at2759"/>
<dbReference type="SUPFAM" id="SSF47113">
    <property type="entry name" value="Histone-fold"/>
    <property type="match status" value="1"/>
</dbReference>
<dbReference type="EMBL" id="CAMXCT020006567">
    <property type="protein sequence ID" value="CAL1169497.1"/>
    <property type="molecule type" value="Genomic_DNA"/>
</dbReference>
<keyword evidence="10" id="KW-1185">Reference proteome</keyword>
<dbReference type="SMART" id="SM00428">
    <property type="entry name" value="H3"/>
    <property type="match status" value="1"/>
</dbReference>
<evidence type="ECO:0000313" key="7">
    <source>
        <dbReference type="EMBL" id="CAI4016122.1"/>
    </source>
</evidence>
<proteinExistence type="inferred from homology"/>
<protein>
    <submittedName>
        <fullName evidence="9">Histone H3.4 (Minor histone H3 variant)</fullName>
    </submittedName>
</protein>
<feature type="region of interest" description="Disordered" evidence="5">
    <location>
        <begin position="279"/>
        <end position="310"/>
    </location>
</feature>
<evidence type="ECO:0000313" key="9">
    <source>
        <dbReference type="EMBL" id="CAL4803434.1"/>
    </source>
</evidence>
<comment type="caution">
    <text evidence="7">The sequence shown here is derived from an EMBL/GenBank/DDBJ whole genome shotgun (WGS) entry which is preliminary data.</text>
</comment>
<reference evidence="8" key="2">
    <citation type="submission" date="2024-04" db="EMBL/GenBank/DDBJ databases">
        <authorList>
            <person name="Chen Y."/>
            <person name="Shah S."/>
            <person name="Dougan E. K."/>
            <person name="Thang M."/>
            <person name="Chan C."/>
        </authorList>
    </citation>
    <scope>NUCLEOTIDE SEQUENCE [LARGE SCALE GENOMIC DNA]</scope>
</reference>
<dbReference type="AlphaFoldDB" id="A0A9P1GLR0"/>
<dbReference type="Pfam" id="PF00125">
    <property type="entry name" value="Histone"/>
    <property type="match status" value="1"/>
</dbReference>
<gene>
    <name evidence="7" type="ORF">C1SCF055_LOCUS40888</name>
</gene>
<evidence type="ECO:0000259" key="6">
    <source>
        <dbReference type="Pfam" id="PF00125"/>
    </source>
</evidence>
<accession>A0A9P1GLR0</accession>
<keyword evidence="3" id="KW-0238">DNA-binding</keyword>
<evidence type="ECO:0000256" key="4">
    <source>
        <dbReference type="ARBA" id="ARBA00023242"/>
    </source>
</evidence>
<feature type="compositionally biased region" description="Basic and acidic residues" evidence="5">
    <location>
        <begin position="284"/>
        <end position="303"/>
    </location>
</feature>